<dbReference type="AlphaFoldDB" id="A0A0L7R4D5"/>
<evidence type="ECO:0000313" key="1">
    <source>
        <dbReference type="EMBL" id="KOC65621.1"/>
    </source>
</evidence>
<dbReference type="EMBL" id="KQ414659">
    <property type="protein sequence ID" value="KOC65621.1"/>
    <property type="molecule type" value="Genomic_DNA"/>
</dbReference>
<dbReference type="InterPro" id="IPR036397">
    <property type="entry name" value="RNaseH_sf"/>
</dbReference>
<organism evidence="1 2">
    <name type="scientific">Habropoda laboriosa</name>
    <dbReference type="NCBI Taxonomy" id="597456"/>
    <lineage>
        <taxon>Eukaryota</taxon>
        <taxon>Metazoa</taxon>
        <taxon>Ecdysozoa</taxon>
        <taxon>Arthropoda</taxon>
        <taxon>Hexapoda</taxon>
        <taxon>Insecta</taxon>
        <taxon>Pterygota</taxon>
        <taxon>Neoptera</taxon>
        <taxon>Endopterygota</taxon>
        <taxon>Hymenoptera</taxon>
        <taxon>Apocrita</taxon>
        <taxon>Aculeata</taxon>
        <taxon>Apoidea</taxon>
        <taxon>Anthophila</taxon>
        <taxon>Apidae</taxon>
        <taxon>Habropoda</taxon>
    </lineage>
</organism>
<dbReference type="Proteomes" id="UP000053825">
    <property type="component" value="Unassembled WGS sequence"/>
</dbReference>
<sequence>SPNLTFLDFLLWSVIKLKVYSRDNRNTEELKGNAVLASEELKDTHNALQGVHNNLVQRAQLCMQYHGRHFEQILQ</sequence>
<dbReference type="Gene3D" id="3.30.420.10">
    <property type="entry name" value="Ribonuclease H-like superfamily/Ribonuclease H"/>
    <property type="match status" value="1"/>
</dbReference>
<accession>A0A0L7R4D5</accession>
<keyword evidence="2" id="KW-1185">Reference proteome</keyword>
<proteinExistence type="predicted"/>
<dbReference type="GO" id="GO:0003676">
    <property type="term" value="F:nucleic acid binding"/>
    <property type="evidence" value="ECO:0007669"/>
    <property type="project" value="InterPro"/>
</dbReference>
<gene>
    <name evidence="1" type="ORF">WH47_01656</name>
</gene>
<reference evidence="1 2" key="1">
    <citation type="submission" date="2015-07" db="EMBL/GenBank/DDBJ databases">
        <title>The genome of Habropoda laboriosa.</title>
        <authorList>
            <person name="Pan H."/>
            <person name="Kapheim K."/>
        </authorList>
    </citation>
    <scope>NUCLEOTIDE SEQUENCE [LARGE SCALE GENOMIC DNA]</scope>
    <source>
        <strain evidence="1">0110345459</strain>
    </source>
</reference>
<dbReference type="PANTHER" id="PTHR47326">
    <property type="entry name" value="TRANSPOSABLE ELEMENT TC3 TRANSPOSASE-LIKE PROTEIN"/>
    <property type="match status" value="1"/>
</dbReference>
<feature type="non-terminal residue" evidence="1">
    <location>
        <position position="1"/>
    </location>
</feature>
<name>A0A0L7R4D5_9HYME</name>
<dbReference type="PANTHER" id="PTHR47326:SF1">
    <property type="entry name" value="HTH PSQ-TYPE DOMAIN-CONTAINING PROTEIN"/>
    <property type="match status" value="1"/>
</dbReference>
<evidence type="ECO:0000313" key="2">
    <source>
        <dbReference type="Proteomes" id="UP000053825"/>
    </source>
</evidence>
<protein>
    <submittedName>
        <fullName evidence="1">Uncharacterized protein</fullName>
    </submittedName>
</protein>